<comment type="caution">
    <text evidence="2">The sequence shown here is derived from an EMBL/GenBank/DDBJ whole genome shotgun (WGS) entry which is preliminary data.</text>
</comment>
<organism evidence="2 3">
    <name type="scientific">Hungatella hathewayi DSM 13479</name>
    <dbReference type="NCBI Taxonomy" id="566550"/>
    <lineage>
        <taxon>Bacteria</taxon>
        <taxon>Bacillati</taxon>
        <taxon>Bacillota</taxon>
        <taxon>Clostridia</taxon>
        <taxon>Lachnospirales</taxon>
        <taxon>Lachnospiraceae</taxon>
        <taxon>Hungatella</taxon>
    </lineage>
</organism>
<dbReference type="HOGENOM" id="CLU_1382479_0_0_9"/>
<evidence type="ECO:0000313" key="2">
    <source>
        <dbReference type="EMBL" id="EFD00810.1"/>
    </source>
</evidence>
<accession>D3ABG8</accession>
<evidence type="ECO:0000313" key="3">
    <source>
        <dbReference type="Proteomes" id="UP000004968"/>
    </source>
</evidence>
<dbReference type="RefSeq" id="WP_006771495.1">
    <property type="nucleotide sequence ID" value="NZ_GG667615.1"/>
</dbReference>
<dbReference type="GeneID" id="93148694"/>
<gene>
    <name evidence="2" type="ORF">CLOSTHATH_00946</name>
</gene>
<protein>
    <recommendedName>
        <fullName evidence="1">Ig-like domain-containing protein</fullName>
    </recommendedName>
</protein>
<dbReference type="Pfam" id="PF13754">
    <property type="entry name" value="Big_3_4"/>
    <property type="match status" value="1"/>
</dbReference>
<evidence type="ECO:0000259" key="1">
    <source>
        <dbReference type="Pfam" id="PF13754"/>
    </source>
</evidence>
<name>D3ABG8_9FIRM</name>
<reference evidence="2 3" key="1">
    <citation type="submission" date="2010-01" db="EMBL/GenBank/DDBJ databases">
        <authorList>
            <person name="Weinstock G."/>
            <person name="Sodergren E."/>
            <person name="Clifton S."/>
            <person name="Fulton L."/>
            <person name="Fulton B."/>
            <person name="Courtney L."/>
            <person name="Fronick C."/>
            <person name="Harrison M."/>
            <person name="Strong C."/>
            <person name="Farmer C."/>
            <person name="Delahaunty K."/>
            <person name="Markovic C."/>
            <person name="Hall O."/>
            <person name="Minx P."/>
            <person name="Tomlinson C."/>
            <person name="Mitreva M."/>
            <person name="Nelson J."/>
            <person name="Hou S."/>
            <person name="Wollam A."/>
            <person name="Pepin K.H."/>
            <person name="Johnson M."/>
            <person name="Bhonagiri V."/>
            <person name="Nash W.E."/>
            <person name="Warren W."/>
            <person name="Chinwalla A."/>
            <person name="Mardis E.R."/>
            <person name="Wilson R.K."/>
        </authorList>
    </citation>
    <scope>NUCLEOTIDE SEQUENCE [LARGE SCALE GENOMIC DNA]</scope>
    <source>
        <strain evidence="2 3">DSM 13479</strain>
    </source>
</reference>
<sequence length="197" mass="21773">MAVARVFGRVDGAEVVMEQTQGDIWSVPVPLDYDGEYVVEIIAEDGAGNQSYMAKMLFCVDSSGLCVQVLPIPYFAELLDSIYHADVLPALFSAELLEPCCQSGGGVNMQKIIFDIGEHRHVRLKIHAAQDAPFRIKSASWELLRGNTLEASGECEIDEHIIDAYIEAPPGKTSYILRVIYKINDETLVEQLDLVVV</sequence>
<dbReference type="EMBL" id="ACIO01000068">
    <property type="protein sequence ID" value="EFD00810.1"/>
    <property type="molecule type" value="Genomic_DNA"/>
</dbReference>
<dbReference type="AlphaFoldDB" id="D3ABG8"/>
<proteinExistence type="predicted"/>
<dbReference type="Proteomes" id="UP000004968">
    <property type="component" value="Unassembled WGS sequence"/>
</dbReference>
<feature type="domain" description="Ig-like" evidence="1">
    <location>
        <begin position="3"/>
        <end position="97"/>
    </location>
</feature>
<dbReference type="InterPro" id="IPR022038">
    <property type="entry name" value="Ig-like_bact"/>
</dbReference>